<reference evidence="3 4" key="1">
    <citation type="submission" date="2018-05" db="EMBL/GenBank/DDBJ databases">
        <title>Genome of Sphingosinicella humi QZX222.</title>
        <authorList>
            <person name="Qiao Z."/>
            <person name="Wang G."/>
        </authorList>
    </citation>
    <scope>NUCLEOTIDE SEQUENCE [LARGE SCALE GENOMIC DNA]</scope>
    <source>
        <strain evidence="3 4">QZX222</strain>
    </source>
</reference>
<feature type="domain" description="DUF2231" evidence="2">
    <location>
        <begin position="37"/>
        <end position="160"/>
    </location>
</feature>
<evidence type="ECO:0000259" key="2">
    <source>
        <dbReference type="Pfam" id="PF09990"/>
    </source>
</evidence>
<evidence type="ECO:0000256" key="1">
    <source>
        <dbReference type="SAM" id="Phobius"/>
    </source>
</evidence>
<gene>
    <name evidence="3" type="ORF">DF286_03160</name>
</gene>
<keyword evidence="1" id="KW-0472">Membrane</keyword>
<keyword evidence="1" id="KW-1133">Transmembrane helix</keyword>
<feature type="transmembrane region" description="Helical" evidence="1">
    <location>
        <begin position="138"/>
        <end position="156"/>
    </location>
</feature>
<dbReference type="OrthoDB" id="7500556at2"/>
<keyword evidence="4" id="KW-1185">Reference proteome</keyword>
<keyword evidence="1" id="KW-0812">Transmembrane</keyword>
<evidence type="ECO:0000313" key="3">
    <source>
        <dbReference type="EMBL" id="PWG03812.1"/>
    </source>
</evidence>
<dbReference type="EMBL" id="QFFF01000001">
    <property type="protein sequence ID" value="PWG03812.1"/>
    <property type="molecule type" value="Genomic_DNA"/>
</dbReference>
<name>A0A2U2J684_9SPHN</name>
<dbReference type="Pfam" id="PF09990">
    <property type="entry name" value="DUF2231"/>
    <property type="match status" value="1"/>
</dbReference>
<organism evidence="3 4">
    <name type="scientific">Allosphingosinicella humi</name>
    <dbReference type="NCBI Taxonomy" id="2068657"/>
    <lineage>
        <taxon>Bacteria</taxon>
        <taxon>Pseudomonadati</taxon>
        <taxon>Pseudomonadota</taxon>
        <taxon>Alphaproteobacteria</taxon>
        <taxon>Sphingomonadales</taxon>
        <taxon>Sphingomonadaceae</taxon>
        <taxon>Allosphingosinicella</taxon>
    </lineage>
</organism>
<protein>
    <recommendedName>
        <fullName evidence="2">DUF2231 domain-containing protein</fullName>
    </recommendedName>
</protein>
<accession>A0A2U2J684</accession>
<feature type="transmembrane region" description="Helical" evidence="1">
    <location>
        <begin position="40"/>
        <end position="61"/>
    </location>
</feature>
<dbReference type="Proteomes" id="UP000245916">
    <property type="component" value="Unassembled WGS sequence"/>
</dbReference>
<evidence type="ECO:0000313" key="4">
    <source>
        <dbReference type="Proteomes" id="UP000245916"/>
    </source>
</evidence>
<feature type="transmembrane region" description="Helical" evidence="1">
    <location>
        <begin position="73"/>
        <end position="97"/>
    </location>
</feature>
<dbReference type="InterPro" id="IPR019251">
    <property type="entry name" value="DUF2231_TM"/>
</dbReference>
<dbReference type="AlphaFoldDB" id="A0A2U2J684"/>
<sequence length="170" mass="18549">MHSEMATAHGEAMGQHMEAAEENKTFAQRLLSWLGRLHSLVVHFPIAMFLGALGVELFGLWKGRRNYERAAQVMLVVGAIGAVAAAFLGWFAGGFYLTDRNTVLMAHRWLGTAIAVAGLLLLYLSVTARRAPDKPRRVYWALLGAVTVAIAIQGWMGGTFMHGGVDHLAF</sequence>
<comment type="caution">
    <text evidence="3">The sequence shown here is derived from an EMBL/GenBank/DDBJ whole genome shotgun (WGS) entry which is preliminary data.</text>
</comment>
<feature type="transmembrane region" description="Helical" evidence="1">
    <location>
        <begin position="109"/>
        <end position="126"/>
    </location>
</feature>
<proteinExistence type="predicted"/>